<evidence type="ECO:0000313" key="2">
    <source>
        <dbReference type="EMBL" id="AKB45086.1"/>
    </source>
</evidence>
<evidence type="ECO:0000256" key="1">
    <source>
        <dbReference type="SAM" id="Phobius"/>
    </source>
</evidence>
<dbReference type="Proteomes" id="UP000033096">
    <property type="component" value="Chromosome"/>
</dbReference>
<proteinExistence type="predicted"/>
<keyword evidence="1" id="KW-0812">Transmembrane</keyword>
<name>A0A0E3LHY6_9EURY</name>
<keyword evidence="1" id="KW-1133">Transmembrane helix</keyword>
<protein>
    <submittedName>
        <fullName evidence="2">Uncharacterized protein</fullName>
    </submittedName>
</protein>
<dbReference type="HOGENOM" id="CLU_176004_1_0_2"/>
<dbReference type="PATRIC" id="fig|1434123.4.peg.3460"/>
<reference evidence="2 3" key="1">
    <citation type="submission" date="2014-07" db="EMBL/GenBank/DDBJ databases">
        <title>Methanogenic archaea and the global carbon cycle.</title>
        <authorList>
            <person name="Henriksen J.R."/>
            <person name="Luke J."/>
            <person name="Reinhart S."/>
            <person name="Benedict M.N."/>
            <person name="Youngblut N.D."/>
            <person name="Metcalf M.E."/>
            <person name="Whitaker R.J."/>
            <person name="Metcalf W.W."/>
        </authorList>
    </citation>
    <scope>NUCLEOTIDE SEQUENCE [LARGE SCALE GENOMIC DNA]</scope>
    <source>
        <strain evidence="2 3">Z-761</strain>
    </source>
</reference>
<accession>A0A0E3LHY6</accession>
<dbReference type="EMBL" id="CP009520">
    <property type="protein sequence ID" value="AKB45086.1"/>
    <property type="molecule type" value="Genomic_DNA"/>
</dbReference>
<dbReference type="KEGG" id="mvc:MSVAZ_2817"/>
<keyword evidence="3" id="KW-1185">Reference proteome</keyword>
<feature type="transmembrane region" description="Helical" evidence="1">
    <location>
        <begin position="56"/>
        <end position="74"/>
    </location>
</feature>
<organism evidence="2 3">
    <name type="scientific">Methanosarcina vacuolata Z-761</name>
    <dbReference type="NCBI Taxonomy" id="1434123"/>
    <lineage>
        <taxon>Archaea</taxon>
        <taxon>Methanobacteriati</taxon>
        <taxon>Methanobacteriota</taxon>
        <taxon>Stenosarchaea group</taxon>
        <taxon>Methanomicrobia</taxon>
        <taxon>Methanosarcinales</taxon>
        <taxon>Methanosarcinaceae</taxon>
        <taxon>Methanosarcina</taxon>
    </lineage>
</organism>
<gene>
    <name evidence="2" type="ORF">MSVAZ_2817</name>
</gene>
<dbReference type="AlphaFoldDB" id="A0A0E3LHY6"/>
<sequence>MTDVMLNSAISMITTPGIPMYSSLILIALTALLSLKDILSASKIWNKHLNNSFNNAIVPLLFSFIAIIVFKVAAII</sequence>
<evidence type="ECO:0000313" key="3">
    <source>
        <dbReference type="Proteomes" id="UP000033096"/>
    </source>
</evidence>
<keyword evidence="1" id="KW-0472">Membrane</keyword>